<reference evidence="8 9" key="1">
    <citation type="submission" date="2019-03" db="EMBL/GenBank/DDBJ databases">
        <title>Sequencing 25 genomes of Wallemia mellicola.</title>
        <authorList>
            <person name="Gostincar C."/>
        </authorList>
    </citation>
    <scope>NUCLEOTIDE SEQUENCE [LARGE SCALE GENOMIC DNA]</scope>
    <source>
        <strain evidence="5 9">EXF-1262</strain>
        <strain evidence="7 8">EXF-1277</strain>
        <strain evidence="6 10">EXF-757</strain>
    </source>
</reference>
<feature type="compositionally biased region" description="Pro residues" evidence="3">
    <location>
        <begin position="492"/>
        <end position="501"/>
    </location>
</feature>
<evidence type="ECO:0000313" key="6">
    <source>
        <dbReference type="EMBL" id="TIC69141.1"/>
    </source>
</evidence>
<feature type="compositionally biased region" description="Low complexity" evidence="3">
    <location>
        <begin position="381"/>
        <end position="393"/>
    </location>
</feature>
<feature type="compositionally biased region" description="Pro residues" evidence="3">
    <location>
        <begin position="345"/>
        <end position="359"/>
    </location>
</feature>
<dbReference type="InterPro" id="IPR000008">
    <property type="entry name" value="C2_dom"/>
</dbReference>
<dbReference type="PANTHER" id="PTHR46502:SF2">
    <property type="entry name" value="16 KDA PHLOEM PROTEIN 2"/>
    <property type="match status" value="1"/>
</dbReference>
<dbReference type="SMART" id="SM00239">
    <property type="entry name" value="C2"/>
    <property type="match status" value="1"/>
</dbReference>
<proteinExistence type="predicted"/>
<feature type="compositionally biased region" description="Low complexity" evidence="3">
    <location>
        <begin position="333"/>
        <end position="344"/>
    </location>
</feature>
<evidence type="ECO:0000313" key="10">
    <source>
        <dbReference type="Proteomes" id="UP000310708"/>
    </source>
</evidence>
<dbReference type="GO" id="GO:0046872">
    <property type="term" value="F:metal ion binding"/>
    <property type="evidence" value="ECO:0007669"/>
    <property type="project" value="UniProtKB-KW"/>
</dbReference>
<dbReference type="Proteomes" id="UP000307169">
    <property type="component" value="Unassembled WGS sequence"/>
</dbReference>
<evidence type="ECO:0000313" key="9">
    <source>
        <dbReference type="Proteomes" id="UP000307169"/>
    </source>
</evidence>
<protein>
    <recommendedName>
        <fullName evidence="4">C2 domain-containing protein</fullName>
    </recommendedName>
</protein>
<dbReference type="EMBL" id="SPRX01000004">
    <property type="protein sequence ID" value="TIC69141.1"/>
    <property type="molecule type" value="Genomic_DNA"/>
</dbReference>
<dbReference type="PANTHER" id="PTHR46502">
    <property type="entry name" value="C2 DOMAIN-CONTAINING"/>
    <property type="match status" value="1"/>
</dbReference>
<dbReference type="Pfam" id="PF00168">
    <property type="entry name" value="C2"/>
    <property type="match status" value="1"/>
</dbReference>
<feature type="region of interest" description="Disordered" evidence="3">
    <location>
        <begin position="170"/>
        <end position="235"/>
    </location>
</feature>
<evidence type="ECO:0000313" key="8">
    <source>
        <dbReference type="Proteomes" id="UP000305362"/>
    </source>
</evidence>
<dbReference type="AlphaFoldDB" id="A0A4T0LSX6"/>
<dbReference type="PROSITE" id="PS50004">
    <property type="entry name" value="C2"/>
    <property type="match status" value="1"/>
</dbReference>
<accession>A0A4T0LSX6</accession>
<evidence type="ECO:0000256" key="2">
    <source>
        <dbReference type="ARBA" id="ARBA00022837"/>
    </source>
</evidence>
<feature type="region of interest" description="Disordered" evidence="3">
    <location>
        <begin position="333"/>
        <end position="563"/>
    </location>
</feature>
<sequence length="563" mass="60960">MSPPRPPPKAAVEPGTEIGTLVVVVDRAVSFSTRRFIADGFVQRNLVDKQRIGKQSPYVTLRIPSSPVPTKRTQTINRGGQAPEWDAELRFPIMSELEDTLGVKSNNGKSMTVVCWADDSREPTKVGEAFVDLTRSLTKGEDDLWVPLTLDSKDGGKYRGEVRLELTFFSNASPPPKKYPTKPPVQTVATPTKPPQKRHPRMSAPGPGAGAKLAHPASLRPAHPPQSLRGRQSLSNMSLYRPDYMDGGVERIPGNDIRVPGNEIRIPSPLPSPQPQHMAYQPPVSPGPGVAGIGAGMGNAMGRQPSPNPYMMQQQAAYQEDPVVYQEQPQQPVYQVSPGHSPIPQVTPVPPPRTSPIPPVAQVQVGQPVGNSPPVYNAYTPQQVSQPPGQSPVYAQFGGMQGPQMPIAQTAAVPTPPHNGWTQWQNPADVQYGQQGPPQYGQTPPQGQQFGQTPQFAQTPLGFAQPPPPAQAPQPTQSRPLPNAPVIQSPFPTYPPPPPTMAYPMHPQSTAQQPMPPQQPMPSQQPPHMYPNYPPPPISSIYNGFGSPPAPPIQTHPNQHIQQ</sequence>
<evidence type="ECO:0000313" key="7">
    <source>
        <dbReference type="EMBL" id="TIC70389.1"/>
    </source>
</evidence>
<organism evidence="5 9">
    <name type="scientific">Wallemia mellicola</name>
    <dbReference type="NCBI Taxonomy" id="1708541"/>
    <lineage>
        <taxon>Eukaryota</taxon>
        <taxon>Fungi</taxon>
        <taxon>Dikarya</taxon>
        <taxon>Basidiomycota</taxon>
        <taxon>Wallemiomycotina</taxon>
        <taxon>Wallemiomycetes</taxon>
        <taxon>Wallemiales</taxon>
        <taxon>Wallemiaceae</taxon>
        <taxon>Wallemia</taxon>
    </lineage>
</organism>
<gene>
    <name evidence="6" type="ORF">E3Q01_00501</name>
    <name evidence="7" type="ORF">E3Q03_01114</name>
    <name evidence="5" type="ORF">E3Q17_00379</name>
</gene>
<comment type="caution">
    <text evidence="5">The sequence shown here is derived from an EMBL/GenBank/DDBJ whole genome shotgun (WGS) entry which is preliminary data.</text>
</comment>
<feature type="compositionally biased region" description="Low complexity" evidence="3">
    <location>
        <begin position="502"/>
        <end position="513"/>
    </location>
</feature>
<evidence type="ECO:0000259" key="4">
    <source>
        <dbReference type="PROSITE" id="PS50004"/>
    </source>
</evidence>
<dbReference type="OrthoDB" id="270970at2759"/>
<dbReference type="Gene3D" id="2.60.40.150">
    <property type="entry name" value="C2 domain"/>
    <property type="match status" value="1"/>
</dbReference>
<dbReference type="SUPFAM" id="SSF49562">
    <property type="entry name" value="C2 domain (Calcium/lipid-binding domain, CaLB)"/>
    <property type="match status" value="1"/>
</dbReference>
<keyword evidence="2" id="KW-0106">Calcium</keyword>
<evidence type="ECO:0000256" key="1">
    <source>
        <dbReference type="ARBA" id="ARBA00022723"/>
    </source>
</evidence>
<dbReference type="EMBL" id="SPRH01000003">
    <property type="protein sequence ID" value="TIC04481.1"/>
    <property type="molecule type" value="Genomic_DNA"/>
</dbReference>
<evidence type="ECO:0000313" key="5">
    <source>
        <dbReference type="EMBL" id="TIC04481.1"/>
    </source>
</evidence>
<feature type="compositionally biased region" description="Low complexity" evidence="3">
    <location>
        <begin position="360"/>
        <end position="369"/>
    </location>
</feature>
<feature type="compositionally biased region" description="Pro residues" evidence="3">
    <location>
        <begin position="514"/>
        <end position="538"/>
    </location>
</feature>
<dbReference type="Proteomes" id="UP000305362">
    <property type="component" value="Unassembled WGS sequence"/>
</dbReference>
<feature type="domain" description="C2" evidence="4">
    <location>
        <begin position="2"/>
        <end position="146"/>
    </location>
</feature>
<dbReference type="InterPro" id="IPR035892">
    <property type="entry name" value="C2_domain_sf"/>
</dbReference>
<dbReference type="EMBL" id="SPRV01000007">
    <property type="protein sequence ID" value="TIC70389.1"/>
    <property type="molecule type" value="Genomic_DNA"/>
</dbReference>
<feature type="compositionally biased region" description="Low complexity" evidence="3">
    <location>
        <begin position="431"/>
        <end position="456"/>
    </location>
</feature>
<feature type="compositionally biased region" description="Pro residues" evidence="3">
    <location>
        <begin position="173"/>
        <end position="183"/>
    </location>
</feature>
<evidence type="ECO:0000256" key="3">
    <source>
        <dbReference type="SAM" id="MobiDB-lite"/>
    </source>
</evidence>
<dbReference type="Proteomes" id="UP000310708">
    <property type="component" value="Unassembled WGS sequence"/>
</dbReference>
<name>A0A4T0LSX6_9BASI</name>
<keyword evidence="1" id="KW-0479">Metal-binding</keyword>